<organism evidence="1 2">
    <name type="scientific">Sphingomonas xinjiangensis</name>
    <dbReference type="NCBI Taxonomy" id="643568"/>
    <lineage>
        <taxon>Bacteria</taxon>
        <taxon>Pseudomonadati</taxon>
        <taxon>Pseudomonadota</taxon>
        <taxon>Alphaproteobacteria</taxon>
        <taxon>Sphingomonadales</taxon>
        <taxon>Sphingomonadaceae</taxon>
        <taxon>Sphingomonas</taxon>
    </lineage>
</organism>
<protein>
    <recommendedName>
        <fullName evidence="3">Sel1 repeat family protein</fullName>
    </recommendedName>
</protein>
<name>A0A840YTK3_9SPHN</name>
<dbReference type="EMBL" id="JACIJF010000038">
    <property type="protein sequence ID" value="MBB5713046.1"/>
    <property type="molecule type" value="Genomic_DNA"/>
</dbReference>
<accession>A0A840YTK3</accession>
<evidence type="ECO:0008006" key="3">
    <source>
        <dbReference type="Google" id="ProtNLM"/>
    </source>
</evidence>
<sequence length="98" mass="10464">MGSSAKSAEFLYESRLQDAAGGDHDASLDLGMIFSSGTDGAQLDLIEAHKWFNIAAVQGNAAAKGWRAELAHEMTALQINEAQKAARAWLHGAQRHAT</sequence>
<dbReference type="SUPFAM" id="SSF81901">
    <property type="entry name" value="HCP-like"/>
    <property type="match status" value="1"/>
</dbReference>
<dbReference type="AlphaFoldDB" id="A0A840YTK3"/>
<gene>
    <name evidence="1" type="ORF">FHT02_004308</name>
</gene>
<dbReference type="InterPro" id="IPR011990">
    <property type="entry name" value="TPR-like_helical_dom_sf"/>
</dbReference>
<reference evidence="1 2" key="1">
    <citation type="submission" date="2020-08" db="EMBL/GenBank/DDBJ databases">
        <title>Genomic Encyclopedia of Type Strains, Phase IV (KMG-IV): sequencing the most valuable type-strain genomes for metagenomic binning, comparative biology and taxonomic classification.</title>
        <authorList>
            <person name="Goeker M."/>
        </authorList>
    </citation>
    <scope>NUCLEOTIDE SEQUENCE [LARGE SCALE GENOMIC DNA]</scope>
    <source>
        <strain evidence="1 2">DSM 26736</strain>
    </source>
</reference>
<proteinExistence type="predicted"/>
<comment type="caution">
    <text evidence="1">The sequence shown here is derived from an EMBL/GenBank/DDBJ whole genome shotgun (WGS) entry which is preliminary data.</text>
</comment>
<keyword evidence="2" id="KW-1185">Reference proteome</keyword>
<evidence type="ECO:0000313" key="1">
    <source>
        <dbReference type="EMBL" id="MBB5713046.1"/>
    </source>
</evidence>
<dbReference type="RefSeq" id="WP_184092031.1">
    <property type="nucleotide sequence ID" value="NZ_JACIJF010000038.1"/>
</dbReference>
<evidence type="ECO:0000313" key="2">
    <source>
        <dbReference type="Proteomes" id="UP000527143"/>
    </source>
</evidence>
<dbReference type="Gene3D" id="1.25.40.10">
    <property type="entry name" value="Tetratricopeptide repeat domain"/>
    <property type="match status" value="1"/>
</dbReference>
<dbReference type="Proteomes" id="UP000527143">
    <property type="component" value="Unassembled WGS sequence"/>
</dbReference>